<organism evidence="16 17">
    <name type="scientific">Duganella guangzhouensis</name>
    <dbReference type="NCBI Taxonomy" id="2666084"/>
    <lineage>
        <taxon>Bacteria</taxon>
        <taxon>Pseudomonadati</taxon>
        <taxon>Pseudomonadota</taxon>
        <taxon>Betaproteobacteria</taxon>
        <taxon>Burkholderiales</taxon>
        <taxon>Oxalobacteraceae</taxon>
        <taxon>Telluria group</taxon>
        <taxon>Duganella</taxon>
    </lineage>
</organism>
<feature type="domain" description="TonB-dependent receptor plug" evidence="15">
    <location>
        <begin position="70"/>
        <end position="190"/>
    </location>
</feature>
<keyword evidence="7 10" id="KW-0472">Membrane</keyword>
<dbReference type="InterPro" id="IPR039426">
    <property type="entry name" value="TonB-dep_rcpt-like"/>
</dbReference>
<evidence type="ECO:0000256" key="4">
    <source>
        <dbReference type="ARBA" id="ARBA00022452"/>
    </source>
</evidence>
<keyword evidence="8 16" id="KW-0675">Receptor</keyword>
<dbReference type="GO" id="GO:0009279">
    <property type="term" value="C:cell outer membrane"/>
    <property type="evidence" value="ECO:0007669"/>
    <property type="project" value="UniProtKB-SubCell"/>
</dbReference>
<feature type="region of interest" description="Disordered" evidence="12">
    <location>
        <begin position="274"/>
        <end position="301"/>
    </location>
</feature>
<evidence type="ECO:0000256" key="10">
    <source>
        <dbReference type="PROSITE-ProRule" id="PRU01360"/>
    </source>
</evidence>
<evidence type="ECO:0000256" key="8">
    <source>
        <dbReference type="ARBA" id="ARBA00023170"/>
    </source>
</evidence>
<evidence type="ECO:0000313" key="16">
    <source>
        <dbReference type="EMBL" id="MRW90619.1"/>
    </source>
</evidence>
<keyword evidence="17" id="KW-1185">Reference proteome</keyword>
<evidence type="ECO:0000256" key="5">
    <source>
        <dbReference type="ARBA" id="ARBA00022692"/>
    </source>
</evidence>
<evidence type="ECO:0000256" key="1">
    <source>
        <dbReference type="ARBA" id="ARBA00004571"/>
    </source>
</evidence>
<dbReference type="AlphaFoldDB" id="A0A6I2L2T2"/>
<gene>
    <name evidence="16" type="ORF">GJ699_11530</name>
</gene>
<name>A0A6I2L2T2_9BURK</name>
<dbReference type="SUPFAM" id="SSF56935">
    <property type="entry name" value="Porins"/>
    <property type="match status" value="1"/>
</dbReference>
<feature type="signal peptide" evidence="13">
    <location>
        <begin position="1"/>
        <end position="48"/>
    </location>
</feature>
<keyword evidence="13" id="KW-0732">Signal</keyword>
<comment type="similarity">
    <text evidence="2 10 11">Belongs to the TonB-dependent receptor family.</text>
</comment>
<keyword evidence="4 10" id="KW-1134">Transmembrane beta strand</keyword>
<dbReference type="InterPro" id="IPR037066">
    <property type="entry name" value="Plug_dom_sf"/>
</dbReference>
<dbReference type="Gene3D" id="2.40.170.20">
    <property type="entry name" value="TonB-dependent receptor, beta-barrel domain"/>
    <property type="match status" value="1"/>
</dbReference>
<sequence>MCAAWKIGLSLLTIESTEMSSKQRDHHNVPLTALALAVSLALAAPAQAAEPGEEGNVVVVTGSRVSGRTVENSASPIDVLTQEDLANSGSDNLLGALVALVPSFNLPGQSPQPDLGSIVLGVQQRNLSPAYTLVLINGKRRNTTAVVSENGFAGSAAVDLGLIPTSAVDHVEVLRDGASALYGSSAIAGTVNVILKHNAQSGGVSVKGGSTFKGGGENGSIAVDKGVALGDSGFVSLFAQLSKQKPAIRSSPLNPNYLYYPAVKADGTLSTTLGANNSLPAGTTPNPKEASRDSAPWKNSGQKLDVRNASAGFNGEYDLSRELTVYSFGTYADRRTYSAQNFRSPYSIYSSTLARTNGWYAFYPDGFTPKESTSDHEAQLVAGLRGVLGGWNWDLSTNYGKDKVDVYTVDSANYALPASAGQTDFYIGQNAYSLWSNTLDLTRSVDTGWTAKPLNLSAGVEYSQEHSQLKPGEPNAYLGVIPGDGGSGSGGAQSLPGYLPRDASDTKRHSYSAYVGAGANITKEWFLDGGLRGEHYSDFGSSGAIGKLSTRYDFSPAFAIRGTASNGFHAPALQTVSFSNTSGRPNGLISSLVRPDSAAGIALGAVPLAPEKATGFTLGITGDISPQFNYAVDFYQTEVKHTLGTSASVGLDHTNADGQIRDASGAVLTPAQLAILQSYFTAAGLAIPQQGNGLTAHYFTDVGDVRSRGLDLTIDGKHRLGDGVLKWNFAANFNTSAFTRISGIPAKLQGLPNITTLSLTNQQSTLYLAPRDKQIFNLNYKSGAFFVNVVETRIGKLRRFWTNADNAALGLPTTGEWNAGKLWTTDLTLGWNLGHGFDAKVSAFNLFNERARRVPDISRTNASKAQYLYAFDISGPLGADLGTQYAATLNYKF</sequence>
<comment type="caution">
    <text evidence="16">The sequence shown here is derived from an EMBL/GenBank/DDBJ whole genome shotgun (WGS) entry which is preliminary data.</text>
</comment>
<evidence type="ECO:0000313" key="17">
    <source>
        <dbReference type="Proteomes" id="UP000433309"/>
    </source>
</evidence>
<keyword evidence="6 11" id="KW-0798">TonB box</keyword>
<feature type="chain" id="PRO_5026019465" evidence="13">
    <location>
        <begin position="49"/>
        <end position="893"/>
    </location>
</feature>
<dbReference type="InterPro" id="IPR012910">
    <property type="entry name" value="Plug_dom"/>
</dbReference>
<keyword evidence="3 10" id="KW-0813">Transport</keyword>
<comment type="subcellular location">
    <subcellularLocation>
        <location evidence="1 10">Cell outer membrane</location>
        <topology evidence="1 10">Multi-pass membrane protein</topology>
    </subcellularLocation>
</comment>
<accession>A0A6I2L2T2</accession>
<evidence type="ECO:0000256" key="9">
    <source>
        <dbReference type="ARBA" id="ARBA00023237"/>
    </source>
</evidence>
<evidence type="ECO:0000259" key="15">
    <source>
        <dbReference type="Pfam" id="PF07715"/>
    </source>
</evidence>
<evidence type="ECO:0000256" key="3">
    <source>
        <dbReference type="ARBA" id="ARBA00022448"/>
    </source>
</evidence>
<evidence type="ECO:0000256" key="7">
    <source>
        <dbReference type="ARBA" id="ARBA00023136"/>
    </source>
</evidence>
<dbReference type="Pfam" id="PF00593">
    <property type="entry name" value="TonB_dep_Rec_b-barrel"/>
    <property type="match status" value="1"/>
</dbReference>
<protein>
    <submittedName>
        <fullName evidence="16">TonB-dependent receptor plug domain-containing protein</fullName>
    </submittedName>
</protein>
<evidence type="ECO:0000256" key="11">
    <source>
        <dbReference type="RuleBase" id="RU003357"/>
    </source>
</evidence>
<feature type="compositionally biased region" description="Polar residues" evidence="12">
    <location>
        <begin position="274"/>
        <end position="286"/>
    </location>
</feature>
<keyword evidence="9 10" id="KW-0998">Cell outer membrane</keyword>
<keyword evidence="5 10" id="KW-0812">Transmembrane</keyword>
<proteinExistence type="inferred from homology"/>
<feature type="domain" description="TonB-dependent receptor-like beta-barrel" evidence="14">
    <location>
        <begin position="328"/>
        <end position="846"/>
    </location>
</feature>
<evidence type="ECO:0000256" key="6">
    <source>
        <dbReference type="ARBA" id="ARBA00023077"/>
    </source>
</evidence>
<dbReference type="EMBL" id="WKJK01000005">
    <property type="protein sequence ID" value="MRW90619.1"/>
    <property type="molecule type" value="Genomic_DNA"/>
</dbReference>
<dbReference type="PANTHER" id="PTHR47234">
    <property type="match status" value="1"/>
</dbReference>
<dbReference type="Proteomes" id="UP000433309">
    <property type="component" value="Unassembled WGS sequence"/>
</dbReference>
<dbReference type="PANTHER" id="PTHR47234:SF3">
    <property type="entry name" value="SECRETIN_TONB SHORT N-TERMINAL DOMAIN-CONTAINING PROTEIN"/>
    <property type="match status" value="1"/>
</dbReference>
<dbReference type="Pfam" id="PF07715">
    <property type="entry name" value="Plug"/>
    <property type="match status" value="1"/>
</dbReference>
<evidence type="ECO:0000256" key="13">
    <source>
        <dbReference type="SAM" id="SignalP"/>
    </source>
</evidence>
<dbReference type="InterPro" id="IPR000531">
    <property type="entry name" value="Beta-barrel_TonB"/>
</dbReference>
<evidence type="ECO:0000256" key="2">
    <source>
        <dbReference type="ARBA" id="ARBA00009810"/>
    </source>
</evidence>
<dbReference type="Gene3D" id="2.170.130.10">
    <property type="entry name" value="TonB-dependent receptor, plug domain"/>
    <property type="match status" value="1"/>
</dbReference>
<dbReference type="InterPro" id="IPR036942">
    <property type="entry name" value="Beta-barrel_TonB_sf"/>
</dbReference>
<evidence type="ECO:0000259" key="14">
    <source>
        <dbReference type="Pfam" id="PF00593"/>
    </source>
</evidence>
<reference evidence="16 17" key="1">
    <citation type="submission" date="2019-11" db="EMBL/GenBank/DDBJ databases">
        <title>Novel species isolated from a subtropical stream in China.</title>
        <authorList>
            <person name="Lu H."/>
        </authorList>
    </citation>
    <scope>NUCLEOTIDE SEQUENCE [LARGE SCALE GENOMIC DNA]</scope>
    <source>
        <strain evidence="16 17">FT80W</strain>
    </source>
</reference>
<dbReference type="PROSITE" id="PS52016">
    <property type="entry name" value="TONB_DEPENDENT_REC_3"/>
    <property type="match status" value="1"/>
</dbReference>
<evidence type="ECO:0000256" key="12">
    <source>
        <dbReference type="SAM" id="MobiDB-lite"/>
    </source>
</evidence>